<dbReference type="InterPro" id="IPR000184">
    <property type="entry name" value="Bac_surfAg_D15"/>
</dbReference>
<dbReference type="Gene3D" id="2.40.160.50">
    <property type="entry name" value="membrane protein fhac: a member of the omp85/tpsb transporter family"/>
    <property type="match status" value="1"/>
</dbReference>
<proteinExistence type="predicted"/>
<dbReference type="GO" id="GO:0019867">
    <property type="term" value="C:outer membrane"/>
    <property type="evidence" value="ECO:0007669"/>
    <property type="project" value="InterPro"/>
</dbReference>
<evidence type="ECO:0000259" key="7">
    <source>
        <dbReference type="Pfam" id="PF01103"/>
    </source>
</evidence>
<feature type="domain" description="Bacterial surface antigen (D15)" evidence="7">
    <location>
        <begin position="613"/>
        <end position="783"/>
    </location>
</feature>
<protein>
    <submittedName>
        <fullName evidence="8">Membrane protein</fullName>
    </submittedName>
</protein>
<accession>A0A917DUW4</accession>
<dbReference type="Pfam" id="PF01103">
    <property type="entry name" value="Omp85"/>
    <property type="match status" value="1"/>
</dbReference>
<dbReference type="RefSeq" id="WP_188768584.1">
    <property type="nucleotide sequence ID" value="NZ_BMKK01000009.1"/>
</dbReference>
<dbReference type="InterPro" id="IPR039910">
    <property type="entry name" value="D15-like"/>
</dbReference>
<evidence type="ECO:0000256" key="5">
    <source>
        <dbReference type="ARBA" id="ARBA00023237"/>
    </source>
</evidence>
<evidence type="ECO:0000256" key="2">
    <source>
        <dbReference type="ARBA" id="ARBA00022692"/>
    </source>
</evidence>
<evidence type="ECO:0000256" key="6">
    <source>
        <dbReference type="SAM" id="Phobius"/>
    </source>
</evidence>
<dbReference type="PANTHER" id="PTHR12815">
    <property type="entry name" value="SORTING AND ASSEMBLY MACHINERY SAMM50 PROTEIN FAMILY MEMBER"/>
    <property type="match status" value="1"/>
</dbReference>
<comment type="subcellular location">
    <subcellularLocation>
        <location evidence="1">Membrane</location>
    </subcellularLocation>
</comment>
<gene>
    <name evidence="8" type="ORF">GCM10011514_39050</name>
</gene>
<dbReference type="Proteomes" id="UP000609064">
    <property type="component" value="Unassembled WGS sequence"/>
</dbReference>
<evidence type="ECO:0000256" key="3">
    <source>
        <dbReference type="ARBA" id="ARBA00022729"/>
    </source>
</evidence>
<reference evidence="8" key="2">
    <citation type="submission" date="2020-09" db="EMBL/GenBank/DDBJ databases">
        <authorList>
            <person name="Sun Q."/>
            <person name="Zhou Y."/>
        </authorList>
    </citation>
    <scope>NUCLEOTIDE SEQUENCE</scope>
    <source>
        <strain evidence="8">CGMCC 1.15958</strain>
    </source>
</reference>
<evidence type="ECO:0000313" key="8">
    <source>
        <dbReference type="EMBL" id="GGD71141.1"/>
    </source>
</evidence>
<dbReference type="EMBL" id="BMKK01000009">
    <property type="protein sequence ID" value="GGD71141.1"/>
    <property type="molecule type" value="Genomic_DNA"/>
</dbReference>
<sequence>MRKAYLLHTQTDIFSFFGKKLKGYVIYFISCLLGFFVLSSCSVNKYIQSGESLYTGAKIKTNIDSSLNKSQKKALDEQLKTIIRPIPNSMIFGFPYKVWFYYVVGKPKKEKSPRAWFRKRFGEVPVLASKRAVNINTEIISNYLNNEGYFRSTATGELVVKGKKAEAIYVANVKPRYSIGKVEFIKKDTSAFSKSLIQTKDNSLLKVGEPYRFDNIKLERDRIDKALKLNGYYYFRPDFLIIKADSNQNARQVNLYLELKPNITQTSLKQYTIKDVLVYIDTPDSTTNTGVQIRRGLKVFDPKRAYNNRVFNDAIGFRSGRLYNSQTHDASLSRLINLRNFKFVKNRFEMVNRSDSALINVVYDLTSLKNKSLQAEANFLTRSNNLAGTQLGVNWLNRNIFKGAEILKIGINTGFDFQLASKNLNNTLNSYYRLAADADLTFPRFLLPFYSVRAGRNQALPKTNINLGYVRLVQKGVGINPDSSTYRYNQYTITSLRSSLSYTLRKNASVEHNFTPLSINLIKPQNISEEFTEKIFRSAGAGNVQDLLRYDQILITRLILGGQYNIVYTPVQTPKSKHYFYLNAGVDIAGNIAGLFTKKQSDDSKRIANTVFEQYTRFDVETRYYLDLSPSIRLANRAILGYGLPYGNSKNLPTQVKQYFVGGSNSIRAFRARSIGPGNYNILGDSTAIFTTAYGDVKLELNSELRIKVSQIINLAAFIDAGNIWLAKYNESSGYPESSVFGKNFYKQLAVGGGLGLRLDFTYVKLRLDLATPFCKPWLPEGERWVIQDIKPFDKAWRKQNLILNIAVDYPF</sequence>
<reference evidence="8" key="1">
    <citation type="journal article" date="2014" name="Int. J. Syst. Evol. Microbiol.">
        <title>Complete genome sequence of Corynebacterium casei LMG S-19264T (=DSM 44701T), isolated from a smear-ripened cheese.</title>
        <authorList>
            <consortium name="US DOE Joint Genome Institute (JGI-PGF)"/>
            <person name="Walter F."/>
            <person name="Albersmeier A."/>
            <person name="Kalinowski J."/>
            <person name="Ruckert C."/>
        </authorList>
    </citation>
    <scope>NUCLEOTIDE SEQUENCE</scope>
    <source>
        <strain evidence="8">CGMCC 1.15958</strain>
    </source>
</reference>
<feature type="transmembrane region" description="Helical" evidence="6">
    <location>
        <begin position="21"/>
        <end position="39"/>
    </location>
</feature>
<keyword evidence="4 6" id="KW-0472">Membrane</keyword>
<evidence type="ECO:0000313" key="9">
    <source>
        <dbReference type="Proteomes" id="UP000609064"/>
    </source>
</evidence>
<comment type="caution">
    <text evidence="8">The sequence shown here is derived from an EMBL/GenBank/DDBJ whole genome shotgun (WGS) entry which is preliminary data.</text>
</comment>
<dbReference type="AlphaFoldDB" id="A0A917DUW4"/>
<keyword evidence="3" id="KW-0732">Signal</keyword>
<organism evidence="8 9">
    <name type="scientific">Emticicia aquatilis</name>
    <dbReference type="NCBI Taxonomy" id="1537369"/>
    <lineage>
        <taxon>Bacteria</taxon>
        <taxon>Pseudomonadati</taxon>
        <taxon>Bacteroidota</taxon>
        <taxon>Cytophagia</taxon>
        <taxon>Cytophagales</taxon>
        <taxon>Leadbetterellaceae</taxon>
        <taxon>Emticicia</taxon>
    </lineage>
</organism>
<keyword evidence="6" id="KW-1133">Transmembrane helix</keyword>
<dbReference type="PANTHER" id="PTHR12815:SF47">
    <property type="entry name" value="TRANSLOCATION AND ASSEMBLY MODULE SUBUNIT TAMA"/>
    <property type="match status" value="1"/>
</dbReference>
<evidence type="ECO:0000256" key="1">
    <source>
        <dbReference type="ARBA" id="ARBA00004370"/>
    </source>
</evidence>
<evidence type="ECO:0000256" key="4">
    <source>
        <dbReference type="ARBA" id="ARBA00023136"/>
    </source>
</evidence>
<keyword evidence="5" id="KW-0998">Cell outer membrane</keyword>
<keyword evidence="2 6" id="KW-0812">Transmembrane</keyword>
<name>A0A917DUW4_9BACT</name>
<keyword evidence="9" id="KW-1185">Reference proteome</keyword>